<dbReference type="Proteomes" id="UP001142610">
    <property type="component" value="Unassembled WGS sequence"/>
</dbReference>
<keyword evidence="3" id="KW-1185">Reference proteome</keyword>
<keyword evidence="1" id="KW-0812">Transmembrane</keyword>
<feature type="transmembrane region" description="Helical" evidence="1">
    <location>
        <begin position="57"/>
        <end position="83"/>
    </location>
</feature>
<feature type="transmembrane region" description="Helical" evidence="1">
    <location>
        <begin position="26"/>
        <end position="45"/>
    </location>
</feature>
<evidence type="ECO:0000313" key="3">
    <source>
        <dbReference type="Proteomes" id="UP001142610"/>
    </source>
</evidence>
<dbReference type="EMBL" id="JANIBC010000005">
    <property type="protein sequence ID" value="MCQ8185422.1"/>
    <property type="molecule type" value="Genomic_DNA"/>
</dbReference>
<protein>
    <submittedName>
        <fullName evidence="2">Uncharacterized protein</fullName>
    </submittedName>
</protein>
<reference evidence="2" key="1">
    <citation type="submission" date="2022-07" db="EMBL/GenBank/DDBJ databases">
        <title>Parvularcula maris sp. nov., an algicidal bacterium isolated from seawater.</title>
        <authorList>
            <person name="Li F."/>
        </authorList>
    </citation>
    <scope>NUCLEOTIDE SEQUENCE</scope>
    <source>
        <strain evidence="2">BGMRC 0090</strain>
    </source>
</reference>
<proteinExistence type="predicted"/>
<evidence type="ECO:0000313" key="2">
    <source>
        <dbReference type="EMBL" id="MCQ8185422.1"/>
    </source>
</evidence>
<comment type="caution">
    <text evidence="2">The sequence shown here is derived from an EMBL/GenBank/DDBJ whole genome shotgun (WGS) entry which is preliminary data.</text>
</comment>
<dbReference type="AlphaFoldDB" id="A0A9X2LBD3"/>
<sequence>MLYAITLALVFACGFGLPFATKKMSVALVFLAAAVVLFVGAIPMANFANEQSQRSIFLVVLAFSVLPFAAGALARVISLAMFADKDKEWVYVLATGAVTTVVFLGLGTLLYGGAVI</sequence>
<keyword evidence="1" id="KW-1133">Transmembrane helix</keyword>
<gene>
    <name evidence="2" type="ORF">NOG11_08445</name>
</gene>
<dbReference type="RefSeq" id="WP_256619309.1">
    <property type="nucleotide sequence ID" value="NZ_JANIBC010000005.1"/>
</dbReference>
<feature type="transmembrane region" description="Helical" evidence="1">
    <location>
        <begin position="89"/>
        <end position="111"/>
    </location>
</feature>
<name>A0A9X2LBD3_9PROT</name>
<keyword evidence="1" id="KW-0472">Membrane</keyword>
<organism evidence="2 3">
    <name type="scientific">Parvularcula maris</name>
    <dbReference type="NCBI Taxonomy" id="2965077"/>
    <lineage>
        <taxon>Bacteria</taxon>
        <taxon>Pseudomonadati</taxon>
        <taxon>Pseudomonadota</taxon>
        <taxon>Alphaproteobacteria</taxon>
        <taxon>Parvularculales</taxon>
        <taxon>Parvularculaceae</taxon>
        <taxon>Parvularcula</taxon>
    </lineage>
</organism>
<accession>A0A9X2LBD3</accession>
<evidence type="ECO:0000256" key="1">
    <source>
        <dbReference type="SAM" id="Phobius"/>
    </source>
</evidence>